<evidence type="ECO:0000313" key="1">
    <source>
        <dbReference type="EMBL" id="VEN52339.1"/>
    </source>
</evidence>
<name>A0A653CX74_CALMS</name>
<proteinExistence type="predicted"/>
<dbReference type="EMBL" id="CAACVG010009177">
    <property type="protein sequence ID" value="VEN52339.1"/>
    <property type="molecule type" value="Genomic_DNA"/>
</dbReference>
<reference evidence="1 2" key="1">
    <citation type="submission" date="2019-01" db="EMBL/GenBank/DDBJ databases">
        <authorList>
            <person name="Sayadi A."/>
        </authorList>
    </citation>
    <scope>NUCLEOTIDE SEQUENCE [LARGE SCALE GENOMIC DNA]</scope>
</reference>
<keyword evidence="2" id="KW-1185">Reference proteome</keyword>
<gene>
    <name evidence="1" type="ORF">CALMAC_LOCUS12515</name>
</gene>
<dbReference type="Proteomes" id="UP000410492">
    <property type="component" value="Unassembled WGS sequence"/>
</dbReference>
<evidence type="ECO:0000313" key="2">
    <source>
        <dbReference type="Proteomes" id="UP000410492"/>
    </source>
</evidence>
<sequence>MTILQQYVESICLHYSSYKFFEEACCLSLPGKHHLTISTSILAILLVLK</sequence>
<accession>A0A653CX74</accession>
<dbReference type="AlphaFoldDB" id="A0A653CX74"/>
<organism evidence="1 2">
    <name type="scientific">Callosobruchus maculatus</name>
    <name type="common">Southern cowpea weevil</name>
    <name type="synonym">Pulse bruchid</name>
    <dbReference type="NCBI Taxonomy" id="64391"/>
    <lineage>
        <taxon>Eukaryota</taxon>
        <taxon>Metazoa</taxon>
        <taxon>Ecdysozoa</taxon>
        <taxon>Arthropoda</taxon>
        <taxon>Hexapoda</taxon>
        <taxon>Insecta</taxon>
        <taxon>Pterygota</taxon>
        <taxon>Neoptera</taxon>
        <taxon>Endopterygota</taxon>
        <taxon>Coleoptera</taxon>
        <taxon>Polyphaga</taxon>
        <taxon>Cucujiformia</taxon>
        <taxon>Chrysomeloidea</taxon>
        <taxon>Chrysomelidae</taxon>
        <taxon>Bruchinae</taxon>
        <taxon>Bruchini</taxon>
        <taxon>Callosobruchus</taxon>
    </lineage>
</organism>
<protein>
    <submittedName>
        <fullName evidence="1">Uncharacterized protein</fullName>
    </submittedName>
</protein>